<protein>
    <submittedName>
        <fullName evidence="9">Cytochrome c5 family protein</fullName>
    </submittedName>
</protein>
<evidence type="ECO:0000256" key="3">
    <source>
        <dbReference type="ARBA" id="ARBA00022723"/>
    </source>
</evidence>
<dbReference type="InterPro" id="IPR002323">
    <property type="entry name" value="Cyt_CIE"/>
</dbReference>
<feature type="signal peptide" evidence="7">
    <location>
        <begin position="1"/>
        <end position="21"/>
    </location>
</feature>
<dbReference type="PROSITE" id="PS51007">
    <property type="entry name" value="CYTC"/>
    <property type="match status" value="1"/>
</dbReference>
<keyword evidence="5 6" id="KW-0408">Iron</keyword>
<name>A0A520MP06_9GAMM</name>
<proteinExistence type="predicted"/>
<dbReference type="GO" id="GO:0009055">
    <property type="term" value="F:electron transfer activity"/>
    <property type="evidence" value="ECO:0007669"/>
    <property type="project" value="InterPro"/>
</dbReference>
<evidence type="ECO:0000256" key="7">
    <source>
        <dbReference type="SAM" id="SignalP"/>
    </source>
</evidence>
<dbReference type="GO" id="GO:0020037">
    <property type="term" value="F:heme binding"/>
    <property type="evidence" value="ECO:0007669"/>
    <property type="project" value="InterPro"/>
</dbReference>
<dbReference type="EMBL" id="SHBP01000001">
    <property type="protein sequence ID" value="RZO22930.1"/>
    <property type="molecule type" value="Genomic_DNA"/>
</dbReference>
<evidence type="ECO:0000256" key="4">
    <source>
        <dbReference type="ARBA" id="ARBA00022982"/>
    </source>
</evidence>
<evidence type="ECO:0000256" key="6">
    <source>
        <dbReference type="PROSITE-ProRule" id="PRU00433"/>
    </source>
</evidence>
<comment type="caution">
    <text evidence="9">The sequence shown here is derived from an EMBL/GenBank/DDBJ whole genome shotgun (WGS) entry which is preliminary data.</text>
</comment>
<keyword evidence="3 6" id="KW-0479">Metal-binding</keyword>
<accession>A0A520MP06</accession>
<evidence type="ECO:0000313" key="9">
    <source>
        <dbReference type="EMBL" id="RZO22930.1"/>
    </source>
</evidence>
<dbReference type="Pfam" id="PF13442">
    <property type="entry name" value="Cytochrome_CBB3"/>
    <property type="match status" value="1"/>
</dbReference>
<evidence type="ECO:0000256" key="1">
    <source>
        <dbReference type="ARBA" id="ARBA00022448"/>
    </source>
</evidence>
<evidence type="ECO:0000313" key="10">
    <source>
        <dbReference type="Proteomes" id="UP000315889"/>
    </source>
</evidence>
<reference evidence="9 10" key="1">
    <citation type="submission" date="2019-02" db="EMBL/GenBank/DDBJ databases">
        <title>Prokaryotic population dynamics and viral predation in marine succession experiment using metagenomics: the confinement effect.</title>
        <authorList>
            <person name="Haro-Moreno J.M."/>
            <person name="Rodriguez-Valera F."/>
            <person name="Lopez-Perez M."/>
        </authorList>
    </citation>
    <scope>NUCLEOTIDE SEQUENCE [LARGE SCALE GENOMIC DNA]</scope>
    <source>
        <strain evidence="9">MED-G170</strain>
    </source>
</reference>
<keyword evidence="1" id="KW-0813">Transport</keyword>
<dbReference type="PANTHER" id="PTHR40942">
    <property type="match status" value="1"/>
</dbReference>
<dbReference type="InterPro" id="IPR009056">
    <property type="entry name" value="Cyt_c-like_dom"/>
</dbReference>
<dbReference type="PRINTS" id="PR00607">
    <property type="entry name" value="CYTCHROMECIE"/>
</dbReference>
<feature type="domain" description="Cytochrome c" evidence="8">
    <location>
        <begin position="63"/>
        <end position="143"/>
    </location>
</feature>
<dbReference type="Proteomes" id="UP000315889">
    <property type="component" value="Unassembled WGS sequence"/>
</dbReference>
<dbReference type="Gene3D" id="1.10.760.10">
    <property type="entry name" value="Cytochrome c-like domain"/>
    <property type="match status" value="1"/>
</dbReference>
<evidence type="ECO:0000256" key="5">
    <source>
        <dbReference type="ARBA" id="ARBA00023004"/>
    </source>
</evidence>
<gene>
    <name evidence="9" type="ORF">EVB03_00785</name>
</gene>
<organism evidence="9 10">
    <name type="scientific">SAR92 clade bacterium</name>
    <dbReference type="NCBI Taxonomy" id="2315479"/>
    <lineage>
        <taxon>Bacteria</taxon>
        <taxon>Pseudomonadati</taxon>
        <taxon>Pseudomonadota</taxon>
        <taxon>Gammaproteobacteria</taxon>
        <taxon>Cellvibrionales</taxon>
        <taxon>Porticoccaceae</taxon>
        <taxon>SAR92 clade</taxon>
    </lineage>
</organism>
<evidence type="ECO:0000256" key="2">
    <source>
        <dbReference type="ARBA" id="ARBA00022617"/>
    </source>
</evidence>
<dbReference type="SUPFAM" id="SSF46626">
    <property type="entry name" value="Cytochrome c"/>
    <property type="match status" value="1"/>
</dbReference>
<dbReference type="AlphaFoldDB" id="A0A520MP06"/>
<dbReference type="PANTHER" id="PTHR40942:SF4">
    <property type="entry name" value="CYTOCHROME C5"/>
    <property type="match status" value="1"/>
</dbReference>
<keyword evidence="4" id="KW-0249">Electron transport</keyword>
<evidence type="ECO:0000259" key="8">
    <source>
        <dbReference type="PROSITE" id="PS51007"/>
    </source>
</evidence>
<dbReference type="GO" id="GO:0005506">
    <property type="term" value="F:iron ion binding"/>
    <property type="evidence" value="ECO:0007669"/>
    <property type="project" value="InterPro"/>
</dbReference>
<sequence length="144" mass="15133">MSHPNLFAFLLFSTLLLSACGADNSDVELTENQKAAVAERIAPAGHVLMEGQSVTTTEVVTTVSARSGDDIYNTNCMACHNSGIAGAPKYGDISAWALKLEKGIDAVYANAINGIRGMPARGTCMSCSDDEVKSAIDYILANSK</sequence>
<feature type="chain" id="PRO_5021739216" evidence="7">
    <location>
        <begin position="22"/>
        <end position="144"/>
    </location>
</feature>
<dbReference type="InterPro" id="IPR036909">
    <property type="entry name" value="Cyt_c-like_dom_sf"/>
</dbReference>
<keyword evidence="2 6" id="KW-0349">Heme</keyword>
<keyword evidence="7" id="KW-0732">Signal</keyword>